<evidence type="ECO:0000313" key="1">
    <source>
        <dbReference type="EMBL" id="KAJ8871981.1"/>
    </source>
</evidence>
<dbReference type="Proteomes" id="UP001159363">
    <property type="component" value="Chromosome 11"/>
</dbReference>
<comment type="caution">
    <text evidence="1">The sequence shown here is derived from an EMBL/GenBank/DDBJ whole genome shotgun (WGS) entry which is preliminary data.</text>
</comment>
<protein>
    <submittedName>
        <fullName evidence="1">Uncharacterized protein</fullName>
    </submittedName>
</protein>
<evidence type="ECO:0000313" key="2">
    <source>
        <dbReference type="Proteomes" id="UP001159363"/>
    </source>
</evidence>
<sequence>MEGVGYPAFLSGHADVHPFCHDSSVKATCRHTVEQIPVVFVDAPVLAWVQSPSVYSGASFAEGIPAASSKTLSCRLTSFTVGHSARSSSDTHSLIRSNSRTGDLSSLLVMAVTFSKSHLSRHRRRRGNAGRKGRSHTLTLATTGYDAQLSSTHAGLRVILQGSLVKAQKETWQRWAQGRSHTLTLATTGHDAQLSSTHAGLRVILQGYYSERSYSTCCEVRSRMTTEAVTWSELTQLRVSFSSRVYPPISESQANYEHVMRKVRCRGRIPSGGESNKASDTIEMAAGMCLVFFLDRHPVVNTGSLTTEKGIASTYISCPVDVTCSKSLARMMLNDCCIRWSRLIGVEGFIHLYYVTVHAYRISQELSRPGIEAWRADRTGALAIVIFEFAELSPGSAIVYFTTLSNPHSSQLILGFRFSMDVECWRTLHHSNVATVCEQLANISLSTATTISLSTPALDSLVSFPSTSRVVSHVVLPSIPVHIPTTSSATLAHSIFATTPLMSFSLALTAQTLVSLPFGKITHPLERLLRDVPATDGLLVPKTRYAISQYLTFDQYHDDVLHYLIPSRLLTILQSVPALV</sequence>
<name>A0ABQ9GIZ6_9NEOP</name>
<dbReference type="EMBL" id="JARBHB010000012">
    <property type="protein sequence ID" value="KAJ8871981.1"/>
    <property type="molecule type" value="Genomic_DNA"/>
</dbReference>
<organism evidence="1 2">
    <name type="scientific">Dryococelus australis</name>
    <dbReference type="NCBI Taxonomy" id="614101"/>
    <lineage>
        <taxon>Eukaryota</taxon>
        <taxon>Metazoa</taxon>
        <taxon>Ecdysozoa</taxon>
        <taxon>Arthropoda</taxon>
        <taxon>Hexapoda</taxon>
        <taxon>Insecta</taxon>
        <taxon>Pterygota</taxon>
        <taxon>Neoptera</taxon>
        <taxon>Polyneoptera</taxon>
        <taxon>Phasmatodea</taxon>
        <taxon>Verophasmatodea</taxon>
        <taxon>Anareolatae</taxon>
        <taxon>Phasmatidae</taxon>
        <taxon>Eurycanthinae</taxon>
        <taxon>Dryococelus</taxon>
    </lineage>
</organism>
<keyword evidence="2" id="KW-1185">Reference proteome</keyword>
<reference evidence="1 2" key="1">
    <citation type="submission" date="2023-02" db="EMBL/GenBank/DDBJ databases">
        <title>LHISI_Scaffold_Assembly.</title>
        <authorList>
            <person name="Stuart O.P."/>
            <person name="Cleave R."/>
            <person name="Magrath M.J.L."/>
            <person name="Mikheyev A.S."/>
        </authorList>
    </citation>
    <scope>NUCLEOTIDE SEQUENCE [LARGE SCALE GENOMIC DNA]</scope>
    <source>
        <strain evidence="1">Daus_M_001</strain>
        <tissue evidence="1">Leg muscle</tissue>
    </source>
</reference>
<gene>
    <name evidence="1" type="ORF">PR048_028321</name>
</gene>
<proteinExistence type="predicted"/>
<accession>A0ABQ9GIZ6</accession>